<proteinExistence type="predicted"/>
<dbReference type="PANTHER" id="PTHR34823">
    <property type="entry name" value="GLCNAC-BINDING PROTEIN A"/>
    <property type="match status" value="1"/>
</dbReference>
<evidence type="ECO:0000313" key="7">
    <source>
        <dbReference type="EMBL" id="BCX45836.1"/>
    </source>
</evidence>
<keyword evidence="10" id="KW-1185">Reference proteome</keyword>
<dbReference type="InterPro" id="IPR041029">
    <property type="entry name" value="GbpA_2"/>
</dbReference>
<gene>
    <name evidence="8" type="ORF">CEE55_10310</name>
    <name evidence="7" type="ORF">STNY_R40600</name>
</gene>
<organism evidence="8 9">
    <name type="scientific">Stenotrophomonas pavanii</name>
    <dbReference type="NCBI Taxonomy" id="487698"/>
    <lineage>
        <taxon>Bacteria</taxon>
        <taxon>Pseudomonadati</taxon>
        <taxon>Pseudomonadota</taxon>
        <taxon>Gammaproteobacteria</taxon>
        <taxon>Lysobacterales</taxon>
        <taxon>Lysobacteraceae</taxon>
        <taxon>Stenotrophomonas</taxon>
    </lineage>
</organism>
<dbReference type="GO" id="GO:0008061">
    <property type="term" value="F:chitin binding"/>
    <property type="evidence" value="ECO:0007669"/>
    <property type="project" value="UniProtKB-KW"/>
</dbReference>
<feature type="domain" description="N-acetylglucosamine binding protein A" evidence="6">
    <location>
        <begin position="222"/>
        <end position="312"/>
    </location>
</feature>
<dbReference type="EMBL" id="AP024684">
    <property type="protein sequence ID" value="BCX45836.1"/>
    <property type="molecule type" value="Genomic_DNA"/>
</dbReference>
<dbReference type="InterPro" id="IPR014756">
    <property type="entry name" value="Ig_E-set"/>
</dbReference>
<evidence type="ECO:0000259" key="5">
    <source>
        <dbReference type="Pfam" id="PF03067"/>
    </source>
</evidence>
<dbReference type="CDD" id="cd21177">
    <property type="entry name" value="LPMO_AA10"/>
    <property type="match status" value="1"/>
</dbReference>
<dbReference type="PANTHER" id="PTHR34823:SF1">
    <property type="entry name" value="CHITIN-BINDING TYPE-4 DOMAIN-CONTAINING PROTEIN"/>
    <property type="match status" value="1"/>
</dbReference>
<evidence type="ECO:0000313" key="9">
    <source>
        <dbReference type="Proteomes" id="UP000197904"/>
    </source>
</evidence>
<dbReference type="EMBL" id="NIXP01000070">
    <property type="protein sequence ID" value="OWR33752.1"/>
    <property type="molecule type" value="Genomic_DNA"/>
</dbReference>
<dbReference type="Pfam" id="PF18416">
    <property type="entry name" value="GbpA_2"/>
    <property type="match status" value="1"/>
</dbReference>
<protein>
    <submittedName>
        <fullName evidence="8">Cellulose-binding protein</fullName>
    </submittedName>
</protein>
<dbReference type="InterPro" id="IPR051024">
    <property type="entry name" value="GlcNAc_Chitin_IntDeg"/>
</dbReference>
<name>A0A246KYU1_9GAMM</name>
<reference evidence="8 9" key="1">
    <citation type="submission" date="2017-06" db="EMBL/GenBank/DDBJ databases">
        <authorList>
            <person name="Kim H.J."/>
            <person name="Triplett B.A."/>
        </authorList>
    </citation>
    <scope>NUCLEOTIDE SEQUENCE [LARGE SCALE GENOMIC DNA]</scope>
    <source>
        <strain evidence="8 9">S18795</strain>
    </source>
</reference>
<keyword evidence="2" id="KW-0147">Chitin-binding</keyword>
<reference evidence="7 10" key="2">
    <citation type="submission" date="2021-05" db="EMBL/GenBank/DDBJ databases">
        <title>Complete Genome Sequence of Stenotrophomonas pavanii strain Y.</title>
        <authorList>
            <person name="Dohra H."/>
            <person name="Mohad Din A.R.J."/>
            <person name="Suzuki K."/>
            <person name="Fatma A."/>
            <person name="Honjyo M."/>
            <person name="Nishimura T."/>
            <person name="Moriuch R."/>
            <person name="Masuda K."/>
            <person name="Minoura A."/>
            <person name="Tashiro Y."/>
            <person name="Futamata H."/>
        </authorList>
    </citation>
    <scope>NUCLEOTIDE SEQUENCE [LARGE SCALE GENOMIC DNA]</scope>
    <source>
        <strain evidence="7">Berkeley</strain>
        <strain evidence="10">Y</strain>
    </source>
</reference>
<feature type="signal peptide" evidence="4">
    <location>
        <begin position="1"/>
        <end position="27"/>
    </location>
</feature>
<dbReference type="Gene3D" id="2.70.50.50">
    <property type="entry name" value="chitin-binding protein cbp21"/>
    <property type="match status" value="1"/>
</dbReference>
<dbReference type="Gene3D" id="3.30.70.2150">
    <property type="match status" value="1"/>
</dbReference>
<keyword evidence="3 4" id="KW-0732">Signal</keyword>
<sequence length="390" mass="41651">MSFRSTPLLLTTAFAAAGLCLAGNAFAHGTMTTPVSRVYACFQGNPENPTNPACAAAKAIGGSQAFYDWNGINQANANGNHQAVVPDGKLCSGNNPTFRGLDVNRSDWPTTPIQPDANGKFTFVFKATAPHATRDWRFFVTREGWQPGSPLRWADLQEFCTLGNTPLSADGTYKLQCTLPQRSGQHVIYNTWQRSDSTEAFYTCMDVRFEGGAGGTTPAPQWQDAGPVTARGELPVGTTLALRVFNAGGNDVERVEVTLASGQTTAAQWPLALARKVNASAQHARVGVLSNGVITPAASATDNRVYLKDGNRFQLDTRVPDPGTPSPGGDFDHVYPAGIGSYVPGQTVVKGSDGKLYACRPFPEGAWCNVNAEAYRPGVGAAWRDAWIAY</sequence>
<dbReference type="RefSeq" id="WP_049465224.1">
    <property type="nucleotide sequence ID" value="NZ_AP024684.1"/>
</dbReference>
<evidence type="ECO:0000313" key="8">
    <source>
        <dbReference type="EMBL" id="OWR33752.1"/>
    </source>
</evidence>
<dbReference type="Proteomes" id="UP000197904">
    <property type="component" value="Unassembled WGS sequence"/>
</dbReference>
<keyword evidence="1" id="KW-0964">Secreted</keyword>
<evidence type="ECO:0000256" key="1">
    <source>
        <dbReference type="ARBA" id="ARBA00022525"/>
    </source>
</evidence>
<accession>A0A246KYU1</accession>
<evidence type="ECO:0000256" key="3">
    <source>
        <dbReference type="ARBA" id="ARBA00022729"/>
    </source>
</evidence>
<dbReference type="AlphaFoldDB" id="A0A246KYU1"/>
<evidence type="ECO:0000256" key="4">
    <source>
        <dbReference type="SAM" id="SignalP"/>
    </source>
</evidence>
<dbReference type="InterPro" id="IPR004302">
    <property type="entry name" value="Cellulose/chitin-bd_N"/>
</dbReference>
<feature type="chain" id="PRO_5044569990" evidence="4">
    <location>
        <begin position="28"/>
        <end position="390"/>
    </location>
</feature>
<dbReference type="Proteomes" id="UP000825066">
    <property type="component" value="Chromosome"/>
</dbReference>
<evidence type="ECO:0000313" key="10">
    <source>
        <dbReference type="Proteomes" id="UP000825066"/>
    </source>
</evidence>
<dbReference type="Pfam" id="PF03067">
    <property type="entry name" value="LPMO_10"/>
    <property type="match status" value="1"/>
</dbReference>
<dbReference type="SUPFAM" id="SSF81296">
    <property type="entry name" value="E set domains"/>
    <property type="match status" value="1"/>
</dbReference>
<feature type="domain" description="Chitin-binding type-4" evidence="5">
    <location>
        <begin position="28"/>
        <end position="207"/>
    </location>
</feature>
<evidence type="ECO:0000256" key="2">
    <source>
        <dbReference type="ARBA" id="ARBA00022669"/>
    </source>
</evidence>
<evidence type="ECO:0000259" key="6">
    <source>
        <dbReference type="Pfam" id="PF18416"/>
    </source>
</evidence>